<evidence type="ECO:0000259" key="3">
    <source>
        <dbReference type="PROSITE" id="PS51037"/>
    </source>
</evidence>
<dbReference type="GO" id="GO:0006355">
    <property type="term" value="P:regulation of DNA-templated transcription"/>
    <property type="evidence" value="ECO:0007669"/>
    <property type="project" value="InterPro"/>
</dbReference>
<comment type="subcellular location">
    <subcellularLocation>
        <location evidence="2">Nucleus</location>
    </subcellularLocation>
</comment>
<dbReference type="GO" id="GO:0005634">
    <property type="term" value="C:nucleus"/>
    <property type="evidence" value="ECO:0007669"/>
    <property type="project" value="UniProtKB-SubCell"/>
</dbReference>
<feature type="domain" description="YEATS" evidence="3">
    <location>
        <begin position="194"/>
        <end position="335"/>
    </location>
</feature>
<sequence length="1024" mass="116291">MVQTIPMSSNKRRKIEEFHDPDYCQDKISVKGAGSDSDRLDKIKMIIKREFQKEIDSKEEEIHSIDHKLSQTKRLLQRVRYAVALNYYTKQNLVHSANELKCETSATDSMASCAGQAVHPSLKKLLGKKPINYDEILKGRSQRNAAKAAKSTLIRPKKRKSMNPDKDVEINQMKIPRYISPKKSDIQIEKINSSRGRNQTSHLIVVGNTSRYIGDEKWEKEVTHKWLVYIKTKTSVEIENLVVKVRFFLHPSYQPNDVIEVDSPPFQIARRGWGEFPIRVQLYFHKHINQKPLQIVHNLKLDKKLTGLQTMGAETLAEIWLDLPIQSNSSSQLESKCIPRSSEQGTIVKPQHSVEMKPVEEQLVQQSLRVKMEEPLIIDDSPKIESQAEVIKNCEHSAKEKSLETTNNNSPNFHKELSQIFEKTVAKKVEPPKPVQIMKLKMPIVQPKKTLVRCLDTNGKTVFVEFKIDPNNLKNIKLVRTPVIATPRPTSLSIAKPTNVTEQKASTAPVINIPSNTANVSNHISTITSTAVTPNPFIVKHNANFMENKKIFILKSSDASNSGSTNPPPLVRISNPNNVAHTASTTKLNVIPSAQKVTMNSNNFVMKNGKIIILNNKVNGKPKQESLLKPQVRLMNQKQTIESAKSILLQKPSVSLLGSSCKKPTLFNQNAVQRDYYKEFKAIFQRHRFQTVRSAVEYLLKNTPLVNTMSSKPEFNTVFPFVAESQEKFNSFAFPRRRLNEWYRAKFILRMMQQHPDLKNEQLWMVKEIIIFGRRYGYTAANVYTNTVDKELQNNENPFKDIIKQHIKDEQMKNYTISSDKKINEFIKVYKNLSSTCSKESTDAIEIVDVDGPDQTINIDLASNSTQSDGDKLVLDLTKVMQEGGSMVNDVCNEIKIKLHQEEIVEGVLCSSSQLVLWQAMRNFIEDLIRRSFATKPIAEQISDLSAESYVGVDNVMKAISTTEKFSFLTNKHLGKSSSDEILGRAFVGSSPDVPPEQRVFFEDVLRTKTATAQWIPLSDPSAQ</sequence>
<dbReference type="CDD" id="cd16907">
    <property type="entry name" value="YEATS_YEATS2_like"/>
    <property type="match status" value="1"/>
</dbReference>
<evidence type="ECO:0000256" key="2">
    <source>
        <dbReference type="PROSITE-ProRule" id="PRU00376"/>
    </source>
</evidence>
<keyword evidence="5" id="KW-1185">Reference proteome</keyword>
<reference evidence="4" key="1">
    <citation type="submission" date="2022-07" db="EMBL/GenBank/DDBJ databases">
        <authorList>
            <person name="Trinca V."/>
            <person name="Uliana J.V.C."/>
            <person name="Torres T.T."/>
            <person name="Ward R.J."/>
            <person name="Monesi N."/>
        </authorList>
    </citation>
    <scope>NUCLEOTIDE SEQUENCE</scope>
    <source>
        <strain evidence="4">HSMRA1968</strain>
        <tissue evidence="4">Whole embryos</tissue>
    </source>
</reference>
<evidence type="ECO:0000256" key="1">
    <source>
        <dbReference type="ARBA" id="ARBA00023242"/>
    </source>
</evidence>
<name>A0A9Q0N3R2_9DIPT</name>
<gene>
    <name evidence="4" type="primary">Yeats2</name>
    <name evidence="4" type="ORF">Bhyg_07298</name>
</gene>
<organism evidence="4 5">
    <name type="scientific">Pseudolycoriella hygida</name>
    <dbReference type="NCBI Taxonomy" id="35572"/>
    <lineage>
        <taxon>Eukaryota</taxon>
        <taxon>Metazoa</taxon>
        <taxon>Ecdysozoa</taxon>
        <taxon>Arthropoda</taxon>
        <taxon>Hexapoda</taxon>
        <taxon>Insecta</taxon>
        <taxon>Pterygota</taxon>
        <taxon>Neoptera</taxon>
        <taxon>Endopterygota</taxon>
        <taxon>Diptera</taxon>
        <taxon>Nematocera</taxon>
        <taxon>Sciaroidea</taxon>
        <taxon>Sciaridae</taxon>
        <taxon>Pseudolycoriella</taxon>
    </lineage>
</organism>
<dbReference type="Pfam" id="PF03366">
    <property type="entry name" value="YEATS"/>
    <property type="match status" value="1"/>
</dbReference>
<dbReference type="PANTHER" id="PTHR23195">
    <property type="entry name" value="YEATS DOMAIN"/>
    <property type="match status" value="1"/>
</dbReference>
<dbReference type="InterPro" id="IPR005033">
    <property type="entry name" value="YEATS"/>
</dbReference>
<dbReference type="InterPro" id="IPR055127">
    <property type="entry name" value="YEATS2_3HBD"/>
</dbReference>
<dbReference type="Proteomes" id="UP001151699">
    <property type="component" value="Chromosome B"/>
</dbReference>
<dbReference type="InterPro" id="IPR038704">
    <property type="entry name" value="YEAST_sf"/>
</dbReference>
<dbReference type="Gene3D" id="2.60.40.1970">
    <property type="entry name" value="YEATS domain"/>
    <property type="match status" value="1"/>
</dbReference>
<dbReference type="PROSITE" id="PS51037">
    <property type="entry name" value="YEATS"/>
    <property type="match status" value="1"/>
</dbReference>
<comment type="caution">
    <text evidence="4">The sequence shown here is derived from an EMBL/GenBank/DDBJ whole genome shotgun (WGS) entry which is preliminary data.</text>
</comment>
<proteinExistence type="predicted"/>
<evidence type="ECO:0000313" key="4">
    <source>
        <dbReference type="EMBL" id="KAJ6642351.1"/>
    </source>
</evidence>
<dbReference type="OrthoDB" id="1741717at2759"/>
<keyword evidence="1 2" id="KW-0539">Nucleus</keyword>
<dbReference type="EMBL" id="WJQU01000002">
    <property type="protein sequence ID" value="KAJ6642351.1"/>
    <property type="molecule type" value="Genomic_DNA"/>
</dbReference>
<accession>A0A9Q0N3R2</accession>
<dbReference type="AlphaFoldDB" id="A0A9Q0N3R2"/>
<dbReference type="Pfam" id="PF22951">
    <property type="entry name" value="3HBD"/>
    <property type="match status" value="1"/>
</dbReference>
<evidence type="ECO:0000313" key="5">
    <source>
        <dbReference type="Proteomes" id="UP001151699"/>
    </source>
</evidence>
<protein>
    <submittedName>
        <fullName evidence="4">YEATS domain-containing protein 2</fullName>
    </submittedName>
</protein>
<dbReference type="InterPro" id="IPR055129">
    <property type="entry name" value="YEATS_dom"/>
</dbReference>